<name>A0AAV4XH70_CAEEX</name>
<dbReference type="AlphaFoldDB" id="A0AAV4XH70"/>
<dbReference type="EMBL" id="BPLR01017730">
    <property type="protein sequence ID" value="GIY94003.1"/>
    <property type="molecule type" value="Genomic_DNA"/>
</dbReference>
<comment type="caution">
    <text evidence="1">The sequence shown here is derived from an EMBL/GenBank/DDBJ whole genome shotgun (WGS) entry which is preliminary data.</text>
</comment>
<gene>
    <name evidence="1" type="ORF">CEXT_513571</name>
</gene>
<sequence length="104" mass="11589">MGICRNQIVEDKSFPMKFLDGFGSLVGDAEELIVVTINEVVTAGAQDVLETTGGREVLQQDQEGSVYAWFRRGVPAVGIRGDKLKQYRYQSGFEFKSTYTMSNL</sequence>
<reference evidence="1 2" key="1">
    <citation type="submission" date="2021-06" db="EMBL/GenBank/DDBJ databases">
        <title>Caerostris extrusa draft genome.</title>
        <authorList>
            <person name="Kono N."/>
            <person name="Arakawa K."/>
        </authorList>
    </citation>
    <scope>NUCLEOTIDE SEQUENCE [LARGE SCALE GENOMIC DNA]</scope>
</reference>
<dbReference type="Proteomes" id="UP001054945">
    <property type="component" value="Unassembled WGS sequence"/>
</dbReference>
<accession>A0AAV4XH70</accession>
<evidence type="ECO:0000313" key="2">
    <source>
        <dbReference type="Proteomes" id="UP001054945"/>
    </source>
</evidence>
<proteinExistence type="predicted"/>
<organism evidence="1 2">
    <name type="scientific">Caerostris extrusa</name>
    <name type="common">Bark spider</name>
    <name type="synonym">Caerostris bankana</name>
    <dbReference type="NCBI Taxonomy" id="172846"/>
    <lineage>
        <taxon>Eukaryota</taxon>
        <taxon>Metazoa</taxon>
        <taxon>Ecdysozoa</taxon>
        <taxon>Arthropoda</taxon>
        <taxon>Chelicerata</taxon>
        <taxon>Arachnida</taxon>
        <taxon>Araneae</taxon>
        <taxon>Araneomorphae</taxon>
        <taxon>Entelegynae</taxon>
        <taxon>Araneoidea</taxon>
        <taxon>Araneidae</taxon>
        <taxon>Caerostris</taxon>
    </lineage>
</organism>
<keyword evidence="2" id="KW-1185">Reference proteome</keyword>
<protein>
    <submittedName>
        <fullName evidence="1">Uncharacterized protein</fullName>
    </submittedName>
</protein>
<evidence type="ECO:0000313" key="1">
    <source>
        <dbReference type="EMBL" id="GIY94003.1"/>
    </source>
</evidence>